<dbReference type="InterPro" id="IPR016181">
    <property type="entry name" value="Acyl_CoA_acyltransferase"/>
</dbReference>
<organism evidence="2 3">
    <name type="scientific">Rouxiella chamberiensis</name>
    <dbReference type="NCBI Taxonomy" id="1513468"/>
    <lineage>
        <taxon>Bacteria</taxon>
        <taxon>Pseudomonadati</taxon>
        <taxon>Pseudomonadota</taxon>
        <taxon>Gammaproteobacteria</taxon>
        <taxon>Enterobacterales</taxon>
        <taxon>Yersiniaceae</taxon>
        <taxon>Rouxiella</taxon>
    </lineage>
</organism>
<keyword evidence="2" id="KW-0808">Transferase</keyword>
<dbReference type="PANTHER" id="PTHR43617">
    <property type="entry name" value="L-AMINO ACID N-ACETYLTRANSFERASE"/>
    <property type="match status" value="1"/>
</dbReference>
<evidence type="ECO:0000313" key="2">
    <source>
        <dbReference type="EMBL" id="WAT00785.1"/>
    </source>
</evidence>
<keyword evidence="2" id="KW-0012">Acyltransferase</keyword>
<dbReference type="EMBL" id="CP114058">
    <property type="protein sequence ID" value="WAT00785.1"/>
    <property type="molecule type" value="Genomic_DNA"/>
</dbReference>
<evidence type="ECO:0000313" key="3">
    <source>
        <dbReference type="Proteomes" id="UP001164712"/>
    </source>
</evidence>
<dbReference type="Gene3D" id="3.40.630.30">
    <property type="match status" value="1"/>
</dbReference>
<dbReference type="Pfam" id="PF00583">
    <property type="entry name" value="Acetyltransf_1"/>
    <property type="match status" value="1"/>
</dbReference>
<dbReference type="EC" id="2.3.1.-" evidence="2"/>
<evidence type="ECO:0000259" key="1">
    <source>
        <dbReference type="PROSITE" id="PS51186"/>
    </source>
</evidence>
<protein>
    <submittedName>
        <fullName evidence="2">GNAT family N-acetyltransferase</fullName>
        <ecNumber evidence="2">2.3.1.-</ecNumber>
    </submittedName>
</protein>
<feature type="domain" description="N-acetyltransferase" evidence="1">
    <location>
        <begin position="4"/>
        <end position="160"/>
    </location>
</feature>
<dbReference type="CDD" id="cd04301">
    <property type="entry name" value="NAT_SF"/>
    <property type="match status" value="1"/>
</dbReference>
<keyword evidence="3" id="KW-1185">Reference proteome</keyword>
<name>A0ABY7HN25_9GAMM</name>
<dbReference type="RefSeq" id="WP_045048701.1">
    <property type="nucleotide sequence ID" value="NZ_CP114058.1"/>
</dbReference>
<reference evidence="2" key="1">
    <citation type="submission" date="2022-12" db="EMBL/GenBank/DDBJ databases">
        <title>Complete genome sequence of an Australian strain of Rouxiella badensis DAR84756 and resolution of the R. badensis DSM100043 and R. chamberiensis DSM28324 genomes.</title>
        <authorList>
            <person name="Paul S."/>
            <person name="Anderson P.J."/>
            <person name="Maynard G."/>
            <person name="Dyall-Smith M."/>
            <person name="Kudinha T."/>
        </authorList>
    </citation>
    <scope>NUCLEOTIDE SEQUENCE</scope>
    <source>
        <strain evidence="2">DSM 28324</strain>
    </source>
</reference>
<dbReference type="Proteomes" id="UP001164712">
    <property type="component" value="Chromosome"/>
</dbReference>
<dbReference type="InterPro" id="IPR050276">
    <property type="entry name" value="MshD_Acetyltransferase"/>
</dbReference>
<accession>A0ABY7HN25</accession>
<proteinExistence type="predicted"/>
<dbReference type="SUPFAM" id="SSF55729">
    <property type="entry name" value="Acyl-CoA N-acyltransferases (Nat)"/>
    <property type="match status" value="1"/>
</dbReference>
<dbReference type="InterPro" id="IPR000182">
    <property type="entry name" value="GNAT_dom"/>
</dbReference>
<dbReference type="GO" id="GO:0016746">
    <property type="term" value="F:acyltransferase activity"/>
    <property type="evidence" value="ECO:0007669"/>
    <property type="project" value="UniProtKB-KW"/>
</dbReference>
<gene>
    <name evidence="2" type="ORF">O1V66_18430</name>
</gene>
<dbReference type="PROSITE" id="PS51186">
    <property type="entry name" value="GNAT"/>
    <property type="match status" value="1"/>
</dbReference>
<dbReference type="PANTHER" id="PTHR43617:SF22">
    <property type="entry name" value="L-AMINO ACID N-ACETYLTRANSFERASE AAAT"/>
    <property type="match status" value="1"/>
</dbReference>
<sequence>MSQIEIRHVEPEDYAQLHKLYSEEQVFGDTLQLPFPASGLWQKRLADIAPGTYNLVACFGERVVGQIMLHVNPSMRRRHTATFGMGVHPEFQGQGVGSRLLAAVLDLCDNWLGISRVELTVFVDNPAAIALYKKFDFVLEGTSEGFAMREGKLVAAHHMGRVRI</sequence>